<protein>
    <submittedName>
        <fullName evidence="1">Uncharacterized protein</fullName>
    </submittedName>
</protein>
<dbReference type="EnsemblMetazoa" id="GPPI031738-RA">
    <property type="protein sequence ID" value="GPPI031738-PA"/>
    <property type="gene ID" value="GPPI031738"/>
</dbReference>
<organism evidence="1 2">
    <name type="scientific">Glossina palpalis gambiensis</name>
    <dbReference type="NCBI Taxonomy" id="67801"/>
    <lineage>
        <taxon>Eukaryota</taxon>
        <taxon>Metazoa</taxon>
        <taxon>Ecdysozoa</taxon>
        <taxon>Arthropoda</taxon>
        <taxon>Hexapoda</taxon>
        <taxon>Insecta</taxon>
        <taxon>Pterygota</taxon>
        <taxon>Neoptera</taxon>
        <taxon>Endopterygota</taxon>
        <taxon>Diptera</taxon>
        <taxon>Brachycera</taxon>
        <taxon>Muscomorpha</taxon>
        <taxon>Hippoboscoidea</taxon>
        <taxon>Glossinidae</taxon>
        <taxon>Glossina</taxon>
    </lineage>
</organism>
<dbReference type="EMBL" id="JXJN01015295">
    <property type="status" value="NOT_ANNOTATED_CDS"/>
    <property type="molecule type" value="Genomic_DNA"/>
</dbReference>
<accession>A0A1B0BIZ4</accession>
<name>A0A1B0BIZ4_9MUSC</name>
<evidence type="ECO:0000313" key="2">
    <source>
        <dbReference type="Proteomes" id="UP000092460"/>
    </source>
</evidence>
<dbReference type="EMBL" id="JXJN01015294">
    <property type="status" value="NOT_ANNOTATED_CDS"/>
    <property type="molecule type" value="Genomic_DNA"/>
</dbReference>
<dbReference type="VEuPathDB" id="VectorBase:GPPI031738"/>
<evidence type="ECO:0000313" key="1">
    <source>
        <dbReference type="EnsemblMetazoa" id="GPPI031738-PA"/>
    </source>
</evidence>
<dbReference type="Proteomes" id="UP000092460">
    <property type="component" value="Unassembled WGS sequence"/>
</dbReference>
<reference evidence="1" key="2">
    <citation type="submission" date="2020-05" db="UniProtKB">
        <authorList>
            <consortium name="EnsemblMetazoa"/>
        </authorList>
    </citation>
    <scope>IDENTIFICATION</scope>
    <source>
        <strain evidence="1">IAEA</strain>
    </source>
</reference>
<dbReference type="STRING" id="67801.A0A1B0BIZ4"/>
<sequence length="128" mass="15255">MLMAHHLGKRWHRLYRSSLYRMDKVQPIKQKFADMTSIEINGFWKEVSVLYCYCIMKRYSFSVSSITILISVLLSKIFKLYKSQKSGREVWSKTLWVDLDPTVLTEGVESFLKEFRKLPKNVQKKKIK</sequence>
<reference evidence="2" key="1">
    <citation type="submission" date="2015-01" db="EMBL/GenBank/DDBJ databases">
        <authorList>
            <person name="Aksoy S."/>
            <person name="Warren W."/>
            <person name="Wilson R.K."/>
        </authorList>
    </citation>
    <scope>NUCLEOTIDE SEQUENCE [LARGE SCALE GENOMIC DNA]</scope>
    <source>
        <strain evidence="2">IAEA</strain>
    </source>
</reference>
<dbReference type="AlphaFoldDB" id="A0A1B0BIZ4"/>
<keyword evidence="2" id="KW-1185">Reference proteome</keyword>
<proteinExistence type="predicted"/>